<dbReference type="Gene3D" id="3.10.450.540">
    <property type="match status" value="1"/>
</dbReference>
<sequence length="360" mass="40769">MAFSPFQKNKKCLMTDDLFLELTWEEGKSPEDDKELLGIIEGLDNSYLPEGQISVEDSLPYVSFLTAELLFQELKKAYGEFAFQKVAVCHLEGKEAVSEGEVFASPFVIGKTYQNLLIPLIQAIMTDEAFRNYTHSDKKEYFENQVYPIYRQSLGIPESALPLFPAEGEAMEPVKSSYFTTPREPQAMASSKQVTPQPVNLKKVYLLLGVIGVLTAGALSLSMLSISRLTKQNEQLQYLYQELKQEQHLVATEHQIDVFNRYFLPNYYSGNKEALAPFLDAGDAKFTNPKEGTLQSVILEKITYDAEKKSYQATYVLSVKQGEEASNHRLSFSVKEDRSSTYGYVVITEPKETDYLKPKK</sequence>
<dbReference type="AlphaFoldDB" id="A0A7H8V3J8"/>
<evidence type="ECO:0000313" key="3">
    <source>
        <dbReference type="Proteomes" id="UP000509535"/>
    </source>
</evidence>
<evidence type="ECO:0000313" key="2">
    <source>
        <dbReference type="EMBL" id="QLB51097.1"/>
    </source>
</evidence>
<dbReference type="EMBL" id="CP040798">
    <property type="protein sequence ID" value="QLB51097.1"/>
    <property type="molecule type" value="Genomic_DNA"/>
</dbReference>
<evidence type="ECO:0000256" key="1">
    <source>
        <dbReference type="SAM" id="Phobius"/>
    </source>
</evidence>
<keyword evidence="1" id="KW-0812">Transmembrane</keyword>
<protein>
    <submittedName>
        <fullName evidence="2">Uncharacterized protein</fullName>
    </submittedName>
</protein>
<keyword evidence="1" id="KW-0472">Membrane</keyword>
<accession>A0A7H8V3J8</accession>
<dbReference type="CDD" id="cd16427">
    <property type="entry name" value="TraM-like"/>
    <property type="match status" value="1"/>
</dbReference>
<dbReference type="RefSeq" id="WP_176799717.1">
    <property type="nucleotide sequence ID" value="NZ_CP040798.1"/>
</dbReference>
<feature type="transmembrane region" description="Helical" evidence="1">
    <location>
        <begin position="204"/>
        <end position="226"/>
    </location>
</feature>
<keyword evidence="1" id="KW-1133">Transmembrane helix</keyword>
<gene>
    <name evidence="2" type="ORF">FDP16_11925</name>
</gene>
<name>A0A7H8V3J8_STRSA</name>
<proteinExistence type="predicted"/>
<dbReference type="Proteomes" id="UP000509535">
    <property type="component" value="Chromosome"/>
</dbReference>
<reference evidence="2 3" key="1">
    <citation type="submission" date="2019-06" db="EMBL/GenBank/DDBJ databases">
        <title>The organization of the Streptococcus sanguinis genomes.</title>
        <authorList>
            <person name="Wang H.Y."/>
            <person name="Chen Y.Y.M."/>
            <person name="Wu C.H."/>
        </authorList>
    </citation>
    <scope>NUCLEOTIDE SEQUENCE [LARGE SCALE GENOMIC DNA]</scope>
    <source>
        <strain evidence="2 3">CGMH058</strain>
    </source>
</reference>
<organism evidence="2 3">
    <name type="scientific">Streptococcus sanguinis</name>
    <dbReference type="NCBI Taxonomy" id="1305"/>
    <lineage>
        <taxon>Bacteria</taxon>
        <taxon>Bacillati</taxon>
        <taxon>Bacillota</taxon>
        <taxon>Bacilli</taxon>
        <taxon>Lactobacillales</taxon>
        <taxon>Streptococcaceae</taxon>
        <taxon>Streptococcus</taxon>
    </lineage>
</organism>